<sequence>MECSDINDGFDRFESEPEENIIELWGIYDKIFDSENNDNEVKNKENVQEFSESEFENILNLQDVFRCFQILMKVINNYRKRDQLQKNRRITLHNINKDISGLHRICQKMKGKVNSIFFLLMDHYMFKPIISCTELEASRNFGKKWILTKIKKEAFIEILKWEPNFFSNIMKPENELGKKIKDISSDNSRKFMNTPFKSLQEEKHQRSEDHDI</sequence>
<protein>
    <submittedName>
        <fullName evidence="2">PiggyBac transposable element-derived protein 4-like</fullName>
    </submittedName>
</protein>
<dbReference type="AlphaFoldDB" id="A0ABD2A157"/>
<feature type="region of interest" description="Disordered" evidence="1">
    <location>
        <begin position="186"/>
        <end position="212"/>
    </location>
</feature>
<gene>
    <name evidence="2" type="ORF">V1478_015541</name>
</gene>
<evidence type="ECO:0000256" key="1">
    <source>
        <dbReference type="SAM" id="MobiDB-lite"/>
    </source>
</evidence>
<evidence type="ECO:0000313" key="3">
    <source>
        <dbReference type="Proteomes" id="UP001607302"/>
    </source>
</evidence>
<dbReference type="Proteomes" id="UP001607302">
    <property type="component" value="Unassembled WGS sequence"/>
</dbReference>
<comment type="caution">
    <text evidence="2">The sequence shown here is derived from an EMBL/GenBank/DDBJ whole genome shotgun (WGS) entry which is preliminary data.</text>
</comment>
<evidence type="ECO:0000313" key="2">
    <source>
        <dbReference type="EMBL" id="KAL2714356.1"/>
    </source>
</evidence>
<organism evidence="2 3">
    <name type="scientific">Vespula squamosa</name>
    <name type="common">Southern yellow jacket</name>
    <name type="synonym">Wasp</name>
    <dbReference type="NCBI Taxonomy" id="30214"/>
    <lineage>
        <taxon>Eukaryota</taxon>
        <taxon>Metazoa</taxon>
        <taxon>Ecdysozoa</taxon>
        <taxon>Arthropoda</taxon>
        <taxon>Hexapoda</taxon>
        <taxon>Insecta</taxon>
        <taxon>Pterygota</taxon>
        <taxon>Neoptera</taxon>
        <taxon>Endopterygota</taxon>
        <taxon>Hymenoptera</taxon>
        <taxon>Apocrita</taxon>
        <taxon>Aculeata</taxon>
        <taxon>Vespoidea</taxon>
        <taxon>Vespidae</taxon>
        <taxon>Vespinae</taxon>
        <taxon>Vespula</taxon>
    </lineage>
</organism>
<keyword evidence="3" id="KW-1185">Reference proteome</keyword>
<name>A0ABD2A157_VESSQ</name>
<reference evidence="2 3" key="1">
    <citation type="journal article" date="2024" name="Ann. Entomol. Soc. Am.">
        <title>Genomic analyses of the southern and eastern yellowjacket wasps (Hymenoptera: Vespidae) reveal evolutionary signatures of social life.</title>
        <authorList>
            <person name="Catto M.A."/>
            <person name="Caine P.B."/>
            <person name="Orr S.E."/>
            <person name="Hunt B.G."/>
            <person name="Goodisman M.A.D."/>
        </authorList>
    </citation>
    <scope>NUCLEOTIDE SEQUENCE [LARGE SCALE GENOMIC DNA]</scope>
    <source>
        <strain evidence="2">233</strain>
        <tissue evidence="2">Head and thorax</tissue>
    </source>
</reference>
<accession>A0ABD2A157</accession>
<dbReference type="EMBL" id="JAUDFV010000156">
    <property type="protein sequence ID" value="KAL2714356.1"/>
    <property type="molecule type" value="Genomic_DNA"/>
</dbReference>
<feature type="compositionally biased region" description="Basic and acidic residues" evidence="1">
    <location>
        <begin position="199"/>
        <end position="212"/>
    </location>
</feature>
<proteinExistence type="predicted"/>